<feature type="region of interest" description="Disordered" evidence="4">
    <location>
        <begin position="1"/>
        <end position="34"/>
    </location>
</feature>
<dbReference type="PRINTS" id="PR00035">
    <property type="entry name" value="HTHGNTR"/>
</dbReference>
<keyword evidence="2" id="KW-0238">DNA-binding</keyword>
<dbReference type="GO" id="GO:0003700">
    <property type="term" value="F:DNA-binding transcription factor activity"/>
    <property type="evidence" value="ECO:0007669"/>
    <property type="project" value="InterPro"/>
</dbReference>
<dbReference type="InterPro" id="IPR036388">
    <property type="entry name" value="WH-like_DNA-bd_sf"/>
</dbReference>
<dbReference type="SMART" id="SM00345">
    <property type="entry name" value="HTH_GNTR"/>
    <property type="match status" value="1"/>
</dbReference>
<name>A0A2S7KAD2_9PROT</name>
<keyword evidence="1" id="KW-0805">Transcription regulation</keyword>
<accession>A0A2S7KAD2</accession>
<evidence type="ECO:0000256" key="4">
    <source>
        <dbReference type="SAM" id="MobiDB-lite"/>
    </source>
</evidence>
<dbReference type="PROSITE" id="PS50949">
    <property type="entry name" value="HTH_GNTR"/>
    <property type="match status" value="1"/>
</dbReference>
<comment type="caution">
    <text evidence="6">The sequence shown here is derived from an EMBL/GenBank/DDBJ whole genome shotgun (WGS) entry which is preliminary data.</text>
</comment>
<dbReference type="Pfam" id="PF07729">
    <property type="entry name" value="FCD"/>
    <property type="match status" value="1"/>
</dbReference>
<organism evidence="6 7">
    <name type="scientific">Hyphococcus luteus</name>
    <dbReference type="NCBI Taxonomy" id="2058213"/>
    <lineage>
        <taxon>Bacteria</taxon>
        <taxon>Pseudomonadati</taxon>
        <taxon>Pseudomonadota</taxon>
        <taxon>Alphaproteobacteria</taxon>
        <taxon>Parvularculales</taxon>
        <taxon>Parvularculaceae</taxon>
        <taxon>Hyphococcus</taxon>
    </lineage>
</organism>
<dbReference type="Gene3D" id="1.10.10.10">
    <property type="entry name" value="Winged helix-like DNA-binding domain superfamily/Winged helix DNA-binding domain"/>
    <property type="match status" value="1"/>
</dbReference>
<protein>
    <submittedName>
        <fullName evidence="6">GntR family transcriptional regulator</fullName>
    </submittedName>
</protein>
<feature type="compositionally biased region" description="Basic and acidic residues" evidence="4">
    <location>
        <begin position="1"/>
        <end position="11"/>
    </location>
</feature>
<feature type="domain" description="HTH gntR-type" evidence="5">
    <location>
        <begin position="31"/>
        <end position="98"/>
    </location>
</feature>
<dbReference type="Gene3D" id="1.20.120.530">
    <property type="entry name" value="GntR ligand-binding domain-like"/>
    <property type="match status" value="1"/>
</dbReference>
<dbReference type="Pfam" id="PF00392">
    <property type="entry name" value="GntR"/>
    <property type="match status" value="1"/>
</dbReference>
<dbReference type="InterPro" id="IPR036390">
    <property type="entry name" value="WH_DNA-bd_sf"/>
</dbReference>
<dbReference type="PANTHER" id="PTHR43537:SF45">
    <property type="entry name" value="GNTR FAMILY REGULATORY PROTEIN"/>
    <property type="match status" value="1"/>
</dbReference>
<dbReference type="CDD" id="cd07377">
    <property type="entry name" value="WHTH_GntR"/>
    <property type="match status" value="1"/>
</dbReference>
<dbReference type="GO" id="GO:0003677">
    <property type="term" value="F:DNA binding"/>
    <property type="evidence" value="ECO:0007669"/>
    <property type="project" value="UniProtKB-KW"/>
</dbReference>
<evidence type="ECO:0000256" key="3">
    <source>
        <dbReference type="ARBA" id="ARBA00023163"/>
    </source>
</evidence>
<keyword evidence="7" id="KW-1185">Reference proteome</keyword>
<evidence type="ECO:0000256" key="1">
    <source>
        <dbReference type="ARBA" id="ARBA00023015"/>
    </source>
</evidence>
<dbReference type="SUPFAM" id="SSF46785">
    <property type="entry name" value="Winged helix' DNA-binding domain"/>
    <property type="match status" value="1"/>
</dbReference>
<dbReference type="InterPro" id="IPR008920">
    <property type="entry name" value="TF_FadR/GntR_C"/>
</dbReference>
<dbReference type="RefSeq" id="WP_104828111.1">
    <property type="nucleotide sequence ID" value="NZ_PJCH01000001.1"/>
</dbReference>
<evidence type="ECO:0000256" key="2">
    <source>
        <dbReference type="ARBA" id="ARBA00023125"/>
    </source>
</evidence>
<dbReference type="Proteomes" id="UP000239504">
    <property type="component" value="Unassembled WGS sequence"/>
</dbReference>
<dbReference type="InterPro" id="IPR000524">
    <property type="entry name" value="Tscrpt_reg_HTH_GntR"/>
</dbReference>
<dbReference type="InterPro" id="IPR011711">
    <property type="entry name" value="GntR_C"/>
</dbReference>
<dbReference type="PANTHER" id="PTHR43537">
    <property type="entry name" value="TRANSCRIPTIONAL REGULATOR, GNTR FAMILY"/>
    <property type="match status" value="1"/>
</dbReference>
<reference evidence="6 7" key="1">
    <citation type="submission" date="2017-12" db="EMBL/GenBank/DDBJ databases">
        <authorList>
            <person name="Hurst M.R.H."/>
        </authorList>
    </citation>
    <scope>NUCLEOTIDE SEQUENCE [LARGE SCALE GENOMIC DNA]</scope>
    <source>
        <strain evidence="6 7">SY-3-19</strain>
    </source>
</reference>
<dbReference type="AlphaFoldDB" id="A0A2S7KAD2"/>
<dbReference type="SMART" id="SM00895">
    <property type="entry name" value="FCD"/>
    <property type="match status" value="1"/>
</dbReference>
<evidence type="ECO:0000313" key="6">
    <source>
        <dbReference type="EMBL" id="PQA89409.1"/>
    </source>
</evidence>
<dbReference type="SUPFAM" id="SSF48008">
    <property type="entry name" value="GntR ligand-binding domain-like"/>
    <property type="match status" value="1"/>
</dbReference>
<proteinExistence type="predicted"/>
<dbReference type="EMBL" id="PJCH01000001">
    <property type="protein sequence ID" value="PQA89409.1"/>
    <property type="molecule type" value="Genomic_DNA"/>
</dbReference>
<sequence length="246" mass="27900">MLTSPESKKQQQQETKMVASPRRIQPGNSELSKTERVYQNLRRRIRELELPPGSRLQKNEIADELGVSRAPVNEAIAKLSEEGLIDVFPQSGSFVAPIRPEDIRESMLIRTGLEVEAVRRITMMPDTSDLLNRLDANLAQQTQALEKNDIAWLDTLDEEFHNTLYSVLNAPKVHRLLDTCRALLDRPRFKTLWEAGRPFATLKEHQRIVDAIRTGDPEYAGQAMRLHLRMVAKSVEGDLPNLSEAG</sequence>
<keyword evidence="3" id="KW-0804">Transcription</keyword>
<dbReference type="OrthoDB" id="9788098at2"/>
<gene>
    <name evidence="6" type="ORF">CW354_00595</name>
</gene>
<evidence type="ECO:0000313" key="7">
    <source>
        <dbReference type="Proteomes" id="UP000239504"/>
    </source>
</evidence>
<evidence type="ECO:0000259" key="5">
    <source>
        <dbReference type="PROSITE" id="PS50949"/>
    </source>
</evidence>